<evidence type="ECO:0000259" key="5">
    <source>
        <dbReference type="PROSITE" id="PS51063"/>
    </source>
</evidence>
<dbReference type="SUPFAM" id="SSF51206">
    <property type="entry name" value="cAMP-binding domain-like"/>
    <property type="match status" value="1"/>
</dbReference>
<evidence type="ECO:0000259" key="4">
    <source>
        <dbReference type="PROSITE" id="PS50042"/>
    </source>
</evidence>
<keyword evidence="3" id="KW-0804">Transcription</keyword>
<keyword evidence="2" id="KW-0238">DNA-binding</keyword>
<dbReference type="InterPro" id="IPR012318">
    <property type="entry name" value="HTH_CRP"/>
</dbReference>
<dbReference type="InterPro" id="IPR036388">
    <property type="entry name" value="WH-like_DNA-bd_sf"/>
</dbReference>
<keyword evidence="7" id="KW-1185">Reference proteome</keyword>
<comment type="caution">
    <text evidence="6">The sequence shown here is derived from an EMBL/GenBank/DDBJ whole genome shotgun (WGS) entry which is preliminary data.</text>
</comment>
<dbReference type="InterPro" id="IPR000595">
    <property type="entry name" value="cNMP-bd_dom"/>
</dbReference>
<dbReference type="Gene3D" id="2.60.120.10">
    <property type="entry name" value="Jelly Rolls"/>
    <property type="match status" value="1"/>
</dbReference>
<keyword evidence="1" id="KW-0805">Transcription regulation</keyword>
<dbReference type="OrthoDB" id="9776746at2"/>
<reference evidence="6 7" key="1">
    <citation type="submission" date="2019-03" db="EMBL/GenBank/DDBJ databases">
        <title>Genomic Encyclopedia of Type Strains, Phase III (KMG-III): the genomes of soil and plant-associated and newly described type strains.</title>
        <authorList>
            <person name="Whitman W."/>
        </authorList>
    </citation>
    <scope>NUCLEOTIDE SEQUENCE [LARGE SCALE GENOMIC DNA]</scope>
    <source>
        <strain evidence="6 7">CGMCC 1.7660</strain>
    </source>
</reference>
<dbReference type="Pfam" id="PF13545">
    <property type="entry name" value="HTH_Crp_2"/>
    <property type="match status" value="1"/>
</dbReference>
<dbReference type="PROSITE" id="PS50042">
    <property type="entry name" value="CNMP_BINDING_3"/>
    <property type="match status" value="1"/>
</dbReference>
<dbReference type="SMART" id="SM00100">
    <property type="entry name" value="cNMP"/>
    <property type="match status" value="1"/>
</dbReference>
<evidence type="ECO:0000256" key="1">
    <source>
        <dbReference type="ARBA" id="ARBA00023015"/>
    </source>
</evidence>
<dbReference type="GO" id="GO:0003677">
    <property type="term" value="F:DNA binding"/>
    <property type="evidence" value="ECO:0007669"/>
    <property type="project" value="UniProtKB-KW"/>
</dbReference>
<dbReference type="CDD" id="cd00038">
    <property type="entry name" value="CAP_ED"/>
    <property type="match status" value="1"/>
</dbReference>
<dbReference type="InterPro" id="IPR036390">
    <property type="entry name" value="WH_DNA-bd_sf"/>
</dbReference>
<dbReference type="SMART" id="SM00419">
    <property type="entry name" value="HTH_CRP"/>
    <property type="match status" value="1"/>
</dbReference>
<dbReference type="SUPFAM" id="SSF46785">
    <property type="entry name" value="Winged helix' DNA-binding domain"/>
    <property type="match status" value="1"/>
</dbReference>
<dbReference type="InterPro" id="IPR018490">
    <property type="entry name" value="cNMP-bd_dom_sf"/>
</dbReference>
<evidence type="ECO:0000313" key="7">
    <source>
        <dbReference type="Proteomes" id="UP000295783"/>
    </source>
</evidence>
<dbReference type="Pfam" id="PF00027">
    <property type="entry name" value="cNMP_binding"/>
    <property type="match status" value="1"/>
</dbReference>
<feature type="domain" description="Cyclic nucleotide-binding" evidence="4">
    <location>
        <begin position="12"/>
        <end position="134"/>
    </location>
</feature>
<dbReference type="AlphaFoldDB" id="A0A4R6WML1"/>
<dbReference type="Gene3D" id="1.10.10.10">
    <property type="entry name" value="Winged helix-like DNA-binding domain superfamily/Winged helix DNA-binding domain"/>
    <property type="match status" value="1"/>
</dbReference>
<evidence type="ECO:0000313" key="6">
    <source>
        <dbReference type="EMBL" id="TDQ82113.1"/>
    </source>
</evidence>
<dbReference type="InterPro" id="IPR050397">
    <property type="entry name" value="Env_Response_Regulators"/>
</dbReference>
<dbReference type="Proteomes" id="UP000295783">
    <property type="component" value="Unassembled WGS sequence"/>
</dbReference>
<dbReference type="GO" id="GO:0005829">
    <property type="term" value="C:cytosol"/>
    <property type="evidence" value="ECO:0007669"/>
    <property type="project" value="TreeGrafter"/>
</dbReference>
<accession>A0A4R6WML1</accession>
<dbReference type="EMBL" id="SNYW01000008">
    <property type="protein sequence ID" value="TDQ82113.1"/>
    <property type="molecule type" value="Genomic_DNA"/>
</dbReference>
<dbReference type="RefSeq" id="WP_133613421.1">
    <property type="nucleotide sequence ID" value="NZ_SNYW01000008.1"/>
</dbReference>
<sequence length="218" mass="23077">MIGTDLLASFPLLADADAATVARIAAAARPIAAPAGTILARPGEALPHFVLLTRGVVRVSGISEGGREIVLYRVGPGETCVLSSACLLGQTALSAELVAESDVAGFALPDATFQELVAGAPAFRRLVFANFAERLREIVALLEDIAFQRIDRRLAAFLTQRSGAPLSLTHQAIATELGTAREVVSRQLKEFERRGWLRLGRGTIELVDRPALAQLAAG</sequence>
<dbReference type="PROSITE" id="PS51063">
    <property type="entry name" value="HTH_CRP_2"/>
    <property type="match status" value="1"/>
</dbReference>
<dbReference type="GO" id="GO:0003700">
    <property type="term" value="F:DNA-binding transcription factor activity"/>
    <property type="evidence" value="ECO:0007669"/>
    <property type="project" value="TreeGrafter"/>
</dbReference>
<feature type="domain" description="HTH crp-type" evidence="5">
    <location>
        <begin position="148"/>
        <end position="210"/>
    </location>
</feature>
<evidence type="ECO:0000256" key="2">
    <source>
        <dbReference type="ARBA" id="ARBA00023125"/>
    </source>
</evidence>
<proteinExistence type="predicted"/>
<name>A0A4R6WML1_9PROT</name>
<dbReference type="PANTHER" id="PTHR24567">
    <property type="entry name" value="CRP FAMILY TRANSCRIPTIONAL REGULATORY PROTEIN"/>
    <property type="match status" value="1"/>
</dbReference>
<protein>
    <submittedName>
        <fullName evidence="6">CRP/FNR family transcriptional regulator</fullName>
    </submittedName>
</protein>
<evidence type="ECO:0000256" key="3">
    <source>
        <dbReference type="ARBA" id="ARBA00023163"/>
    </source>
</evidence>
<dbReference type="InterPro" id="IPR014710">
    <property type="entry name" value="RmlC-like_jellyroll"/>
</dbReference>
<organism evidence="6 7">
    <name type="scientific">Dongia mobilis</name>
    <dbReference type="NCBI Taxonomy" id="578943"/>
    <lineage>
        <taxon>Bacteria</taxon>
        <taxon>Pseudomonadati</taxon>
        <taxon>Pseudomonadota</taxon>
        <taxon>Alphaproteobacteria</taxon>
        <taxon>Rhodospirillales</taxon>
        <taxon>Dongiaceae</taxon>
        <taxon>Dongia</taxon>
    </lineage>
</organism>
<dbReference type="PANTHER" id="PTHR24567:SF74">
    <property type="entry name" value="HTH-TYPE TRANSCRIPTIONAL REGULATOR ARCR"/>
    <property type="match status" value="1"/>
</dbReference>
<gene>
    <name evidence="6" type="ORF">A8950_1933</name>
</gene>